<feature type="coiled-coil region" evidence="1">
    <location>
        <begin position="277"/>
        <end position="431"/>
    </location>
</feature>
<dbReference type="Proteomes" id="UP001470230">
    <property type="component" value="Unassembled WGS sequence"/>
</dbReference>
<accession>A0ABR2IM37</accession>
<dbReference type="Gene3D" id="2.60.120.260">
    <property type="entry name" value="Galactose-binding domain-like"/>
    <property type="match status" value="1"/>
</dbReference>
<evidence type="ECO:0000313" key="3">
    <source>
        <dbReference type="Proteomes" id="UP001470230"/>
    </source>
</evidence>
<protein>
    <recommendedName>
        <fullName evidence="4">F5/8 type C domain-containing protein</fullName>
    </recommendedName>
</protein>
<keyword evidence="3" id="KW-1185">Reference proteome</keyword>
<reference evidence="2 3" key="1">
    <citation type="submission" date="2024-04" db="EMBL/GenBank/DDBJ databases">
        <title>Tritrichomonas musculus Genome.</title>
        <authorList>
            <person name="Alves-Ferreira E."/>
            <person name="Grigg M."/>
            <person name="Lorenzi H."/>
            <person name="Galac M."/>
        </authorList>
    </citation>
    <scope>NUCLEOTIDE SEQUENCE [LARGE SCALE GENOMIC DNA]</scope>
    <source>
        <strain evidence="2 3">EAF2021</strain>
    </source>
</reference>
<proteinExistence type="predicted"/>
<dbReference type="InterPro" id="IPR008979">
    <property type="entry name" value="Galactose-bd-like_sf"/>
</dbReference>
<sequence>MQQNLIQNKDIFPDTHHFIYKEKQYPIKYSFFKLSSKYFSTNSTILKKNKDIQLIDKELEQNINISEQSINDFIKYVHHEPVMLTNDTVIEIDYLAKKYEVSSLLELTTNYITMHHDELSIQLFTFYQNDQIFTTEKYENIISQHFLNYTQDERLLMIPISTLYRIFSKYQEKEPKSTKNNQQIFDFLLKCLDKYGREASVLFSLFDFEGMPNNCLNILLTKYAKTFDFNFINSAIQKTIYAQQSDIIRHQIEIQNKQEEYQNQMKIKMENMREEYMREIALQKKDGEENSKKTENEISKIRSEFEEKLTKQREEYERELALQKKDEEENSKKTENEISKIRSEFEEKLTKQREEYERELALQKKDEEENSKKTENEISKIRSEFEEKLTKQREEYEREINSLKKEIKEQKDKIDKMNNQLNEKINDITNKSQVKSNVLLYFGYDEKSQNCFSGIIHHLTEACGGNVHQKGMVNVTSSSGNNAFEAVNLENTESYFQTSRAAKTPNMWLKYDFKNIKIRPTHYSIRSRHDGDQGYYHPKSWVIEASNTGNDNDWKILDSQNGVSYLDGRRLTHTFKINQTGSNEYYRFIRFRQTDKNTGGNHDIRLSALEYFGYMFTEID</sequence>
<dbReference type="SUPFAM" id="SSF49785">
    <property type="entry name" value="Galactose-binding domain-like"/>
    <property type="match status" value="1"/>
</dbReference>
<keyword evidence="1" id="KW-0175">Coiled coil</keyword>
<evidence type="ECO:0008006" key="4">
    <source>
        <dbReference type="Google" id="ProtNLM"/>
    </source>
</evidence>
<evidence type="ECO:0000256" key="1">
    <source>
        <dbReference type="SAM" id="Coils"/>
    </source>
</evidence>
<evidence type="ECO:0000313" key="2">
    <source>
        <dbReference type="EMBL" id="KAK8865347.1"/>
    </source>
</evidence>
<gene>
    <name evidence="2" type="ORF">M9Y10_010888</name>
</gene>
<dbReference type="EMBL" id="JAPFFF010000016">
    <property type="protein sequence ID" value="KAK8865347.1"/>
    <property type="molecule type" value="Genomic_DNA"/>
</dbReference>
<organism evidence="2 3">
    <name type="scientific">Tritrichomonas musculus</name>
    <dbReference type="NCBI Taxonomy" id="1915356"/>
    <lineage>
        <taxon>Eukaryota</taxon>
        <taxon>Metamonada</taxon>
        <taxon>Parabasalia</taxon>
        <taxon>Tritrichomonadida</taxon>
        <taxon>Tritrichomonadidae</taxon>
        <taxon>Tritrichomonas</taxon>
    </lineage>
</organism>
<comment type="caution">
    <text evidence="2">The sequence shown here is derived from an EMBL/GenBank/DDBJ whole genome shotgun (WGS) entry which is preliminary data.</text>
</comment>
<name>A0ABR2IM37_9EUKA</name>